<keyword evidence="2" id="KW-0677">Repeat</keyword>
<keyword evidence="4" id="KW-1185">Reference proteome</keyword>
<dbReference type="EMBL" id="CH954179">
    <property type="protein sequence ID" value="EDV55497.1"/>
    <property type="molecule type" value="Genomic_DNA"/>
</dbReference>
<dbReference type="eggNOG" id="KOG0619">
    <property type="taxonomic scope" value="Eukaryota"/>
</dbReference>
<dbReference type="InterPro" id="IPR001611">
    <property type="entry name" value="Leu-rich_rpt"/>
</dbReference>
<sequence length="341" mass="38815">MEKVCQFFRNNYVLANCEDAIYKKAFSLNLSHYQIAEVPDIIEKCETLMKLFLNQNKLTKIPSSIGSLTRLQVLTLDYNKLDEFPLCICRLVQLKFLNISCNSISCLPPEIGYLTQLETFWCNKTGLLELPNEIRNCEHLETLGVRGNPLKKLPDAIGALSSLRWLTAEGCELSDVPLTMALLGNLVHLNLKGNRLRRLPRVLMAMHKLRFVFLNENCIDELPTRSQLEELRTLHMLNLSKNPISLHRDLQLIALRQTNLYVELPSDPAAICDGLTSRASLNTQEQQEDQAQWAGQDIDSSDWANSVRTSELDSTDESSLENNIEDLSVMLPEMSRFITTF</sequence>
<evidence type="ECO:0000313" key="4">
    <source>
        <dbReference type="Proteomes" id="UP000008711"/>
    </source>
</evidence>
<protein>
    <recommendedName>
        <fullName evidence="5">CG10307-PA</fullName>
    </recommendedName>
</protein>
<dbReference type="Gene3D" id="3.80.10.10">
    <property type="entry name" value="Ribonuclease Inhibitor"/>
    <property type="match status" value="2"/>
</dbReference>
<dbReference type="AlphaFoldDB" id="B3NN03"/>
<proteinExistence type="predicted"/>
<dbReference type="InterPro" id="IPR003591">
    <property type="entry name" value="Leu-rich_rpt_typical-subtyp"/>
</dbReference>
<dbReference type="HOGENOM" id="CLU_071695_0_0_1"/>
<reference evidence="3 4" key="1">
    <citation type="journal article" date="2007" name="Nature">
        <title>Evolution of genes and genomes on the Drosophila phylogeny.</title>
        <authorList>
            <consortium name="Drosophila 12 Genomes Consortium"/>
            <person name="Clark A.G."/>
            <person name="Eisen M.B."/>
            <person name="Smith D.R."/>
            <person name="Bergman C.M."/>
            <person name="Oliver B."/>
            <person name="Markow T.A."/>
            <person name="Kaufman T.C."/>
            <person name="Kellis M."/>
            <person name="Gelbart W."/>
            <person name="Iyer V.N."/>
            <person name="Pollard D.A."/>
            <person name="Sackton T.B."/>
            <person name="Larracuente A.M."/>
            <person name="Singh N.D."/>
            <person name="Abad J.P."/>
            <person name="Abt D.N."/>
            <person name="Adryan B."/>
            <person name="Aguade M."/>
            <person name="Akashi H."/>
            <person name="Anderson W.W."/>
            <person name="Aquadro C.F."/>
            <person name="Ardell D.H."/>
            <person name="Arguello R."/>
            <person name="Artieri C.G."/>
            <person name="Barbash D.A."/>
            <person name="Barker D."/>
            <person name="Barsanti P."/>
            <person name="Batterham P."/>
            <person name="Batzoglou S."/>
            <person name="Begun D."/>
            <person name="Bhutkar A."/>
            <person name="Blanco E."/>
            <person name="Bosak S.A."/>
            <person name="Bradley R.K."/>
            <person name="Brand A.D."/>
            <person name="Brent M.R."/>
            <person name="Brooks A.N."/>
            <person name="Brown R.H."/>
            <person name="Butlin R.K."/>
            <person name="Caggese C."/>
            <person name="Calvi B.R."/>
            <person name="Bernardo de Carvalho A."/>
            <person name="Caspi A."/>
            <person name="Castrezana S."/>
            <person name="Celniker S.E."/>
            <person name="Chang J.L."/>
            <person name="Chapple C."/>
            <person name="Chatterji S."/>
            <person name="Chinwalla A."/>
            <person name="Civetta A."/>
            <person name="Clifton S.W."/>
            <person name="Comeron J.M."/>
            <person name="Costello J.C."/>
            <person name="Coyne J.A."/>
            <person name="Daub J."/>
            <person name="David R.G."/>
            <person name="Delcher A.L."/>
            <person name="Delehaunty K."/>
            <person name="Do C.B."/>
            <person name="Ebling H."/>
            <person name="Edwards K."/>
            <person name="Eickbush T."/>
            <person name="Evans J.D."/>
            <person name="Filipski A."/>
            <person name="Findeiss S."/>
            <person name="Freyhult E."/>
            <person name="Fulton L."/>
            <person name="Fulton R."/>
            <person name="Garcia A.C."/>
            <person name="Gardiner A."/>
            <person name="Garfield D.A."/>
            <person name="Garvin B.E."/>
            <person name="Gibson G."/>
            <person name="Gilbert D."/>
            <person name="Gnerre S."/>
            <person name="Godfrey J."/>
            <person name="Good R."/>
            <person name="Gotea V."/>
            <person name="Gravely B."/>
            <person name="Greenberg A.J."/>
            <person name="Griffiths-Jones S."/>
            <person name="Gross S."/>
            <person name="Guigo R."/>
            <person name="Gustafson E.A."/>
            <person name="Haerty W."/>
            <person name="Hahn M.W."/>
            <person name="Halligan D.L."/>
            <person name="Halpern A.L."/>
            <person name="Halter G.M."/>
            <person name="Han M.V."/>
            <person name="Heger A."/>
            <person name="Hillier L."/>
            <person name="Hinrichs A.S."/>
            <person name="Holmes I."/>
            <person name="Hoskins R.A."/>
            <person name="Hubisz M.J."/>
            <person name="Hultmark D."/>
            <person name="Huntley M.A."/>
            <person name="Jaffe D.B."/>
            <person name="Jagadeeshan S."/>
            <person name="Jeck W.R."/>
            <person name="Johnson J."/>
            <person name="Jones C.D."/>
            <person name="Jordan W.C."/>
            <person name="Karpen G.H."/>
            <person name="Kataoka E."/>
            <person name="Keightley P.D."/>
            <person name="Kheradpour P."/>
            <person name="Kirkness E.F."/>
            <person name="Koerich L.B."/>
            <person name="Kristiansen K."/>
            <person name="Kudrna D."/>
            <person name="Kulathinal R.J."/>
            <person name="Kumar S."/>
            <person name="Kwok R."/>
            <person name="Lander E."/>
            <person name="Langley C.H."/>
            <person name="Lapoint R."/>
            <person name="Lazzaro B.P."/>
            <person name="Lee S.J."/>
            <person name="Levesque L."/>
            <person name="Li R."/>
            <person name="Lin C.F."/>
            <person name="Lin M.F."/>
            <person name="Lindblad-Toh K."/>
            <person name="Llopart A."/>
            <person name="Long M."/>
            <person name="Low L."/>
            <person name="Lozovsky E."/>
            <person name="Lu J."/>
            <person name="Luo M."/>
            <person name="Machado C.A."/>
            <person name="Makalowski W."/>
            <person name="Marzo M."/>
            <person name="Matsuda M."/>
            <person name="Matzkin L."/>
            <person name="McAllister B."/>
            <person name="McBride C.S."/>
            <person name="McKernan B."/>
            <person name="McKernan K."/>
            <person name="Mendez-Lago M."/>
            <person name="Minx P."/>
            <person name="Mollenhauer M.U."/>
            <person name="Montooth K."/>
            <person name="Mount S.M."/>
            <person name="Mu X."/>
            <person name="Myers E."/>
            <person name="Negre B."/>
            <person name="Newfeld S."/>
            <person name="Nielsen R."/>
            <person name="Noor M.A."/>
            <person name="O'Grady P."/>
            <person name="Pachter L."/>
            <person name="Papaceit M."/>
            <person name="Parisi M.J."/>
            <person name="Parisi M."/>
            <person name="Parts L."/>
            <person name="Pedersen J.S."/>
            <person name="Pesole G."/>
            <person name="Phillippy A.M."/>
            <person name="Ponting C.P."/>
            <person name="Pop M."/>
            <person name="Porcelli D."/>
            <person name="Powell J.R."/>
            <person name="Prohaska S."/>
            <person name="Pruitt K."/>
            <person name="Puig M."/>
            <person name="Quesneville H."/>
            <person name="Ram K.R."/>
            <person name="Rand D."/>
            <person name="Rasmussen M.D."/>
            <person name="Reed L.K."/>
            <person name="Reenan R."/>
            <person name="Reily A."/>
            <person name="Remington K.A."/>
            <person name="Rieger T.T."/>
            <person name="Ritchie M.G."/>
            <person name="Robin C."/>
            <person name="Rogers Y.H."/>
            <person name="Rohde C."/>
            <person name="Rozas J."/>
            <person name="Rubenfield M.J."/>
            <person name="Ruiz A."/>
            <person name="Russo S."/>
            <person name="Salzberg S.L."/>
            <person name="Sanchez-Gracia A."/>
            <person name="Saranga D.J."/>
            <person name="Sato H."/>
            <person name="Schaeffer S.W."/>
            <person name="Schatz M.C."/>
            <person name="Schlenke T."/>
            <person name="Schwartz R."/>
            <person name="Segarra C."/>
            <person name="Singh R.S."/>
            <person name="Sirot L."/>
            <person name="Sirota M."/>
            <person name="Sisneros N.B."/>
            <person name="Smith C.D."/>
            <person name="Smith T.F."/>
            <person name="Spieth J."/>
            <person name="Stage D.E."/>
            <person name="Stark A."/>
            <person name="Stephan W."/>
            <person name="Strausberg R.L."/>
            <person name="Strempel S."/>
            <person name="Sturgill D."/>
            <person name="Sutton G."/>
            <person name="Sutton G.G."/>
            <person name="Tao W."/>
            <person name="Teichmann S."/>
            <person name="Tobari Y.N."/>
            <person name="Tomimura Y."/>
            <person name="Tsolas J.M."/>
            <person name="Valente V.L."/>
            <person name="Venter E."/>
            <person name="Venter J.C."/>
            <person name="Vicario S."/>
            <person name="Vieira F.G."/>
            <person name="Vilella A.J."/>
            <person name="Villasante A."/>
            <person name="Walenz B."/>
            <person name="Wang J."/>
            <person name="Wasserman M."/>
            <person name="Watts T."/>
            <person name="Wilson D."/>
            <person name="Wilson R.K."/>
            <person name="Wing R.A."/>
            <person name="Wolfner M.F."/>
            <person name="Wong A."/>
            <person name="Wong G.K."/>
            <person name="Wu C.I."/>
            <person name="Wu G."/>
            <person name="Yamamoto D."/>
            <person name="Yang H.P."/>
            <person name="Yang S.P."/>
            <person name="Yorke J.A."/>
            <person name="Yoshida K."/>
            <person name="Zdobnov E."/>
            <person name="Zhang P."/>
            <person name="Zhang Y."/>
            <person name="Zimin A.V."/>
            <person name="Baldwin J."/>
            <person name="Abdouelleil A."/>
            <person name="Abdulkadir J."/>
            <person name="Abebe A."/>
            <person name="Abera B."/>
            <person name="Abreu J."/>
            <person name="Acer S.C."/>
            <person name="Aftuck L."/>
            <person name="Alexander A."/>
            <person name="An P."/>
            <person name="Anderson E."/>
            <person name="Anderson S."/>
            <person name="Arachi H."/>
            <person name="Azer M."/>
            <person name="Bachantsang P."/>
            <person name="Barry A."/>
            <person name="Bayul T."/>
            <person name="Berlin A."/>
            <person name="Bessette D."/>
            <person name="Bloom T."/>
            <person name="Blye J."/>
            <person name="Boguslavskiy L."/>
            <person name="Bonnet C."/>
            <person name="Boukhgalter B."/>
            <person name="Bourzgui I."/>
            <person name="Brown A."/>
            <person name="Cahill P."/>
            <person name="Channer S."/>
            <person name="Cheshatsang Y."/>
            <person name="Chuda L."/>
            <person name="Citroen M."/>
            <person name="Collymore A."/>
            <person name="Cooke P."/>
            <person name="Costello M."/>
            <person name="D'Aco K."/>
            <person name="Daza R."/>
            <person name="De Haan G."/>
            <person name="DeGray S."/>
            <person name="DeMaso C."/>
            <person name="Dhargay N."/>
            <person name="Dooley K."/>
            <person name="Dooley E."/>
            <person name="Doricent M."/>
            <person name="Dorje P."/>
            <person name="Dorjee K."/>
            <person name="Dupes A."/>
            <person name="Elong R."/>
            <person name="Falk J."/>
            <person name="Farina A."/>
            <person name="Faro S."/>
            <person name="Ferguson D."/>
            <person name="Fisher S."/>
            <person name="Foley C.D."/>
            <person name="Franke A."/>
            <person name="Friedrich D."/>
            <person name="Gadbois L."/>
            <person name="Gearin G."/>
            <person name="Gearin C.R."/>
            <person name="Giannoukos G."/>
            <person name="Goode T."/>
            <person name="Graham J."/>
            <person name="Grandbois E."/>
            <person name="Grewal S."/>
            <person name="Gyaltsen K."/>
            <person name="Hafez N."/>
            <person name="Hagos B."/>
            <person name="Hall J."/>
            <person name="Henson C."/>
            <person name="Hollinger A."/>
            <person name="Honan T."/>
            <person name="Huard M.D."/>
            <person name="Hughes L."/>
            <person name="Hurhula B."/>
            <person name="Husby M.E."/>
            <person name="Kamat A."/>
            <person name="Kanga B."/>
            <person name="Kashin S."/>
            <person name="Khazanovich D."/>
            <person name="Kisner P."/>
            <person name="Lance K."/>
            <person name="Lara M."/>
            <person name="Lee W."/>
            <person name="Lennon N."/>
            <person name="Letendre F."/>
            <person name="LeVine R."/>
            <person name="Lipovsky A."/>
            <person name="Liu X."/>
            <person name="Liu J."/>
            <person name="Liu S."/>
            <person name="Lokyitsang T."/>
            <person name="Lokyitsang Y."/>
            <person name="Lubonja R."/>
            <person name="Lui A."/>
            <person name="MacDonald P."/>
            <person name="Magnisalis V."/>
            <person name="Maru K."/>
            <person name="Matthews C."/>
            <person name="McCusker W."/>
            <person name="McDonough S."/>
            <person name="Mehta T."/>
            <person name="Meldrim J."/>
            <person name="Meneus L."/>
            <person name="Mihai O."/>
            <person name="Mihalev A."/>
            <person name="Mihova T."/>
            <person name="Mittelman R."/>
            <person name="Mlenga V."/>
            <person name="Montmayeur A."/>
            <person name="Mulrain L."/>
            <person name="Navidi A."/>
            <person name="Naylor J."/>
            <person name="Negash T."/>
            <person name="Nguyen T."/>
            <person name="Nguyen N."/>
            <person name="Nicol R."/>
            <person name="Norbu C."/>
            <person name="Norbu N."/>
            <person name="Novod N."/>
            <person name="O'Neill B."/>
            <person name="Osman S."/>
            <person name="Markiewicz E."/>
            <person name="Oyono O.L."/>
            <person name="Patti C."/>
            <person name="Phunkhang P."/>
            <person name="Pierre F."/>
            <person name="Priest M."/>
            <person name="Raghuraman S."/>
            <person name="Rege F."/>
            <person name="Reyes R."/>
            <person name="Rise C."/>
            <person name="Rogov P."/>
            <person name="Ross K."/>
            <person name="Ryan E."/>
            <person name="Settipalli S."/>
            <person name="Shea T."/>
            <person name="Sherpa N."/>
            <person name="Shi L."/>
            <person name="Shih D."/>
            <person name="Sparrow T."/>
            <person name="Spaulding J."/>
            <person name="Stalker J."/>
            <person name="Stange-Thomann N."/>
            <person name="Stavropoulos S."/>
            <person name="Stone C."/>
            <person name="Strader C."/>
            <person name="Tesfaye S."/>
            <person name="Thomson T."/>
            <person name="Thoulutsang Y."/>
            <person name="Thoulutsang D."/>
            <person name="Topham K."/>
            <person name="Topping I."/>
            <person name="Tsamla T."/>
            <person name="Vassiliev H."/>
            <person name="Vo A."/>
            <person name="Wangchuk T."/>
            <person name="Wangdi T."/>
            <person name="Weiand M."/>
            <person name="Wilkinson J."/>
            <person name="Wilson A."/>
            <person name="Yadav S."/>
            <person name="Young G."/>
            <person name="Yu Q."/>
            <person name="Zembek L."/>
            <person name="Zhong D."/>
            <person name="Zimmer A."/>
            <person name="Zwirko Z."/>
            <person name="Jaffe D.B."/>
            <person name="Alvarez P."/>
            <person name="Brockman W."/>
            <person name="Butler J."/>
            <person name="Chin C."/>
            <person name="Gnerre S."/>
            <person name="Grabherr M."/>
            <person name="Kleber M."/>
            <person name="Mauceli E."/>
            <person name="MacCallum I."/>
        </authorList>
    </citation>
    <scope>NUCLEOTIDE SEQUENCE [LARGE SCALE GENOMIC DNA]</scope>
    <source>
        <strain evidence="3 4">TSC#14021-0224.01</strain>
    </source>
</reference>
<dbReference type="PROSITE" id="PS51450">
    <property type="entry name" value="LRR"/>
    <property type="match status" value="1"/>
</dbReference>
<organism evidence="3 4">
    <name type="scientific">Drosophila erecta</name>
    <name type="common">Fruit fly</name>
    <dbReference type="NCBI Taxonomy" id="7220"/>
    <lineage>
        <taxon>Eukaryota</taxon>
        <taxon>Metazoa</taxon>
        <taxon>Ecdysozoa</taxon>
        <taxon>Arthropoda</taxon>
        <taxon>Hexapoda</taxon>
        <taxon>Insecta</taxon>
        <taxon>Pterygota</taxon>
        <taxon>Neoptera</taxon>
        <taxon>Endopterygota</taxon>
        <taxon>Diptera</taxon>
        <taxon>Brachycera</taxon>
        <taxon>Muscomorpha</taxon>
        <taxon>Ephydroidea</taxon>
        <taxon>Drosophilidae</taxon>
        <taxon>Drosophila</taxon>
        <taxon>Sophophora</taxon>
    </lineage>
</organism>
<evidence type="ECO:0000256" key="1">
    <source>
        <dbReference type="ARBA" id="ARBA00022614"/>
    </source>
</evidence>
<keyword evidence="1" id="KW-0433">Leucine-rich repeat</keyword>
<dbReference type="SUPFAM" id="SSF52058">
    <property type="entry name" value="L domain-like"/>
    <property type="match status" value="1"/>
</dbReference>
<dbReference type="SMART" id="SM00369">
    <property type="entry name" value="LRR_TYP"/>
    <property type="match status" value="5"/>
</dbReference>
<dbReference type="InterPro" id="IPR050216">
    <property type="entry name" value="LRR_domain-containing"/>
</dbReference>
<dbReference type="OrthoDB" id="67933at2759"/>
<dbReference type="KEGG" id="der:6548299"/>
<reference evidence="3 4" key="2">
    <citation type="journal article" date="2008" name="Bioinformatics">
        <title>Assembly reconciliation.</title>
        <authorList>
            <person name="Zimin A.V."/>
            <person name="Smith D.R."/>
            <person name="Sutton G."/>
            <person name="Yorke J.A."/>
        </authorList>
    </citation>
    <scope>NUCLEOTIDE SEQUENCE [LARGE SCALE GENOMIC DNA]</scope>
    <source>
        <strain evidence="3 4">TSC#14021-0224.01</strain>
    </source>
</reference>
<evidence type="ECO:0000256" key="2">
    <source>
        <dbReference type="ARBA" id="ARBA00022737"/>
    </source>
</evidence>
<dbReference type="Pfam" id="PF00560">
    <property type="entry name" value="LRR_1"/>
    <property type="match status" value="1"/>
</dbReference>
<dbReference type="Pfam" id="PF13855">
    <property type="entry name" value="LRR_8"/>
    <property type="match status" value="1"/>
</dbReference>
<dbReference type="PANTHER" id="PTHR48051">
    <property type="match status" value="1"/>
</dbReference>
<name>B3NN03_DROER</name>
<dbReference type="Proteomes" id="UP000008711">
    <property type="component" value="Unassembled WGS sequence"/>
</dbReference>
<dbReference type="SMART" id="SM00364">
    <property type="entry name" value="LRR_BAC"/>
    <property type="match status" value="4"/>
</dbReference>
<dbReference type="InterPro" id="IPR032675">
    <property type="entry name" value="LRR_dom_sf"/>
</dbReference>
<evidence type="ECO:0000313" key="3">
    <source>
        <dbReference type="EMBL" id="EDV55497.1"/>
    </source>
</evidence>
<dbReference type="PANTHER" id="PTHR48051:SF46">
    <property type="entry name" value="LEUCINE RICH REPEAT-CONTAINING DOMAIN PROTEIN"/>
    <property type="match status" value="1"/>
</dbReference>
<accession>B3NN03</accession>
<dbReference type="OMA" id="YILANCE"/>
<dbReference type="GO" id="GO:0005737">
    <property type="term" value="C:cytoplasm"/>
    <property type="evidence" value="ECO:0007669"/>
    <property type="project" value="TreeGrafter"/>
</dbReference>
<gene>
    <name evidence="3" type="primary">Dere\GG22132</name>
    <name evidence="3" type="synonym">dere_GLEANR_6885</name>
    <name evidence="3" type="synonym">GG22132</name>
    <name evidence="3" type="ORF">Dere_GG22132</name>
</gene>
<dbReference type="PhylomeDB" id="B3NN03"/>
<evidence type="ECO:0008006" key="5">
    <source>
        <dbReference type="Google" id="ProtNLM"/>
    </source>
</evidence>